<protein>
    <submittedName>
        <fullName evidence="2">Uncharacterized protein</fullName>
    </submittedName>
</protein>
<reference evidence="2 3" key="1">
    <citation type="submission" date="2019-07" db="EMBL/GenBank/DDBJ databases">
        <title>Chromosome genome assembly for large yellow croaker.</title>
        <authorList>
            <person name="Xiao S."/>
        </authorList>
    </citation>
    <scope>NUCLEOTIDE SEQUENCE [LARGE SCALE GENOMIC DNA]</scope>
    <source>
        <strain evidence="2">JMULYC20181020</strain>
        <tissue evidence="2">Muscle</tissue>
    </source>
</reference>
<dbReference type="EMBL" id="REGW02000001">
    <property type="protein sequence ID" value="KAE8300637.1"/>
    <property type="molecule type" value="Genomic_DNA"/>
</dbReference>
<dbReference type="AlphaFoldDB" id="A0A6G0JAK8"/>
<accession>A0A6G0JAK8</accession>
<feature type="region of interest" description="Disordered" evidence="1">
    <location>
        <begin position="97"/>
        <end position="131"/>
    </location>
</feature>
<feature type="compositionally biased region" description="Acidic residues" evidence="1">
    <location>
        <begin position="104"/>
        <end position="114"/>
    </location>
</feature>
<proteinExistence type="predicted"/>
<evidence type="ECO:0000313" key="3">
    <source>
        <dbReference type="Proteomes" id="UP000424527"/>
    </source>
</evidence>
<organism evidence="2 3">
    <name type="scientific">Larimichthys crocea</name>
    <name type="common">Large yellow croaker</name>
    <name type="synonym">Pseudosciaena crocea</name>
    <dbReference type="NCBI Taxonomy" id="215358"/>
    <lineage>
        <taxon>Eukaryota</taxon>
        <taxon>Metazoa</taxon>
        <taxon>Chordata</taxon>
        <taxon>Craniata</taxon>
        <taxon>Vertebrata</taxon>
        <taxon>Euteleostomi</taxon>
        <taxon>Actinopterygii</taxon>
        <taxon>Neopterygii</taxon>
        <taxon>Teleostei</taxon>
        <taxon>Neoteleostei</taxon>
        <taxon>Acanthomorphata</taxon>
        <taxon>Eupercaria</taxon>
        <taxon>Sciaenidae</taxon>
        <taxon>Larimichthys</taxon>
    </lineage>
</organism>
<dbReference type="Proteomes" id="UP000424527">
    <property type="component" value="Unassembled WGS sequence"/>
</dbReference>
<feature type="compositionally biased region" description="Acidic residues" evidence="1">
    <location>
        <begin position="55"/>
        <end position="65"/>
    </location>
</feature>
<feature type="compositionally biased region" description="Basic residues" evidence="1">
    <location>
        <begin position="40"/>
        <end position="49"/>
    </location>
</feature>
<feature type="compositionally biased region" description="Basic and acidic residues" evidence="1">
    <location>
        <begin position="115"/>
        <end position="128"/>
    </location>
</feature>
<name>A0A6G0JAK8_LARCR</name>
<feature type="compositionally biased region" description="Low complexity" evidence="1">
    <location>
        <begin position="20"/>
        <end position="34"/>
    </location>
</feature>
<evidence type="ECO:0000256" key="1">
    <source>
        <dbReference type="SAM" id="MobiDB-lite"/>
    </source>
</evidence>
<feature type="region of interest" description="Disordered" evidence="1">
    <location>
        <begin position="1"/>
        <end position="68"/>
    </location>
</feature>
<evidence type="ECO:0000313" key="2">
    <source>
        <dbReference type="EMBL" id="KAE8300637.1"/>
    </source>
</evidence>
<sequence>MWGPSEGPSAPTPREDELVPSRVSSAAWVSSVRPGAERRAVRRKAKNKKNKEEVVKEEEEEEENMEERRAVSPFVCFYSAIVPAAASTSTLTKLHTQWRSGAAAEEEEEEEEEAAERRCVTEESESRQRQPPLTLLPVTNFKIKADFRGGLLRSWSYAPKWPRKQKKFLEAECSSSQPWWFYSFRQLGDRAEKVVA</sequence>
<keyword evidence="3" id="KW-1185">Reference proteome</keyword>
<gene>
    <name evidence="2" type="ORF">D5F01_LYC00783</name>
</gene>
<comment type="caution">
    <text evidence="2">The sequence shown here is derived from an EMBL/GenBank/DDBJ whole genome shotgun (WGS) entry which is preliminary data.</text>
</comment>